<feature type="region of interest" description="Disordered" evidence="1">
    <location>
        <begin position="79"/>
        <end position="101"/>
    </location>
</feature>
<keyword evidence="2" id="KW-0472">Membrane</keyword>
<keyword evidence="2" id="KW-0812">Transmembrane</keyword>
<feature type="transmembrane region" description="Helical" evidence="2">
    <location>
        <begin position="57"/>
        <end position="75"/>
    </location>
</feature>
<proteinExistence type="predicted"/>
<evidence type="ECO:0000313" key="4">
    <source>
        <dbReference type="Proteomes" id="UP000314294"/>
    </source>
</evidence>
<keyword evidence="2" id="KW-1133">Transmembrane helix</keyword>
<dbReference type="EMBL" id="SRLO01000060">
    <property type="protein sequence ID" value="TNN79843.1"/>
    <property type="molecule type" value="Genomic_DNA"/>
</dbReference>
<accession>A0A4Z2IRM2</accession>
<comment type="caution">
    <text evidence="3">The sequence shown here is derived from an EMBL/GenBank/DDBJ whole genome shotgun (WGS) entry which is preliminary data.</text>
</comment>
<dbReference type="AlphaFoldDB" id="A0A4Z2IRM2"/>
<evidence type="ECO:0000313" key="3">
    <source>
        <dbReference type="EMBL" id="TNN79843.1"/>
    </source>
</evidence>
<organism evidence="3 4">
    <name type="scientific">Liparis tanakae</name>
    <name type="common">Tanaka's snailfish</name>
    <dbReference type="NCBI Taxonomy" id="230148"/>
    <lineage>
        <taxon>Eukaryota</taxon>
        <taxon>Metazoa</taxon>
        <taxon>Chordata</taxon>
        <taxon>Craniata</taxon>
        <taxon>Vertebrata</taxon>
        <taxon>Euteleostomi</taxon>
        <taxon>Actinopterygii</taxon>
        <taxon>Neopterygii</taxon>
        <taxon>Teleostei</taxon>
        <taxon>Neoteleostei</taxon>
        <taxon>Acanthomorphata</taxon>
        <taxon>Eupercaria</taxon>
        <taxon>Perciformes</taxon>
        <taxon>Cottioidei</taxon>
        <taxon>Cottales</taxon>
        <taxon>Liparidae</taxon>
        <taxon>Liparis</taxon>
    </lineage>
</organism>
<name>A0A4Z2IRM2_9TELE</name>
<gene>
    <name evidence="3" type="ORF">EYF80_009880</name>
</gene>
<reference evidence="3 4" key="1">
    <citation type="submission" date="2019-03" db="EMBL/GenBank/DDBJ databases">
        <title>First draft genome of Liparis tanakae, snailfish: a comprehensive survey of snailfish specific genes.</title>
        <authorList>
            <person name="Kim W."/>
            <person name="Song I."/>
            <person name="Jeong J.-H."/>
            <person name="Kim D."/>
            <person name="Kim S."/>
            <person name="Ryu S."/>
            <person name="Song J.Y."/>
            <person name="Lee S.K."/>
        </authorList>
    </citation>
    <scope>NUCLEOTIDE SEQUENCE [LARGE SCALE GENOMIC DNA]</scope>
    <source>
        <tissue evidence="3">Muscle</tissue>
    </source>
</reference>
<dbReference type="Proteomes" id="UP000314294">
    <property type="component" value="Unassembled WGS sequence"/>
</dbReference>
<evidence type="ECO:0000256" key="2">
    <source>
        <dbReference type="SAM" id="Phobius"/>
    </source>
</evidence>
<keyword evidence="4" id="KW-1185">Reference proteome</keyword>
<sequence length="101" mass="11225">MFTKWRISGWRLVVQGSRPSRALPISHLVVSAPMSRVTCSWAHVSTQAWKRLCSRGLLASLAGLLVQLLAALLVLPDPPQIPGIKKKKRNTMRDERQAGTK</sequence>
<feature type="compositionally biased region" description="Basic and acidic residues" evidence="1">
    <location>
        <begin position="91"/>
        <end position="101"/>
    </location>
</feature>
<protein>
    <submittedName>
        <fullName evidence="3">Uncharacterized protein</fullName>
    </submittedName>
</protein>
<evidence type="ECO:0000256" key="1">
    <source>
        <dbReference type="SAM" id="MobiDB-lite"/>
    </source>
</evidence>